<dbReference type="EMBL" id="JACIEI010000021">
    <property type="protein sequence ID" value="MBB3995884.1"/>
    <property type="molecule type" value="Genomic_DNA"/>
</dbReference>
<reference evidence="1 2" key="1">
    <citation type="submission" date="2020-08" db="EMBL/GenBank/DDBJ databases">
        <title>Genomic Encyclopedia of Type Strains, Phase IV (KMG-IV): sequencing the most valuable type-strain genomes for metagenomic binning, comparative biology and taxonomic classification.</title>
        <authorList>
            <person name="Goeker M."/>
        </authorList>
    </citation>
    <scope>NUCLEOTIDE SEQUENCE [LARGE SCALE GENOMIC DNA]</scope>
    <source>
        <strain evidence="1 2">DSM 102234</strain>
    </source>
</reference>
<sequence length="401" mass="43812">MSEPKAQRKTLRVVIDPRLPLGEVVKRHLEAISTTPIKVYDTLAGAAGRSTVARILVPLISPVENLALQVVDLQNSAQALELWKEEASAFLSKARRMRRQLIVVDARSLLLNDADVLAALGINKAPEAECADIPPAPDLVTLVLADSMLSNDEEASRLVAEIEAMRSGSHQVLLDAERLSEAHSAYMSLRGEAVQNRARFKELSQAGMSMTDENALLRENVVQSQSYVAEVDAAALKARKAAAEENTLLRESVTQSQSYAVEADVALKAHNEVVEENALLRESLGLQVEAAEQADMRQSQLVEDCSILRKESADRHVLKAQVEALRRRLETDKGLVASREAIFGAVMLENQKETSEHAASGQKLAGENLRLQSELDGIYASKAWRVASVLRSVRSGFGLLK</sequence>
<gene>
    <name evidence="1" type="ORF">GGR95_003550</name>
</gene>
<organism evidence="1 2">
    <name type="scientific">Sulfitobacter undariae</name>
    <dbReference type="NCBI Taxonomy" id="1563671"/>
    <lineage>
        <taxon>Bacteria</taxon>
        <taxon>Pseudomonadati</taxon>
        <taxon>Pseudomonadota</taxon>
        <taxon>Alphaproteobacteria</taxon>
        <taxon>Rhodobacterales</taxon>
        <taxon>Roseobacteraceae</taxon>
        <taxon>Sulfitobacter</taxon>
    </lineage>
</organism>
<evidence type="ECO:0000313" key="1">
    <source>
        <dbReference type="EMBL" id="MBB3995884.1"/>
    </source>
</evidence>
<comment type="caution">
    <text evidence="1">The sequence shown here is derived from an EMBL/GenBank/DDBJ whole genome shotgun (WGS) entry which is preliminary data.</text>
</comment>
<dbReference type="RefSeq" id="WP_184568112.1">
    <property type="nucleotide sequence ID" value="NZ_JACIEI010000021.1"/>
</dbReference>
<evidence type="ECO:0000313" key="2">
    <source>
        <dbReference type="Proteomes" id="UP000530268"/>
    </source>
</evidence>
<proteinExistence type="predicted"/>
<protein>
    <submittedName>
        <fullName evidence="1">Uncharacterized protein</fullName>
    </submittedName>
</protein>
<name>A0A7W6H3I4_9RHOB</name>
<dbReference type="Proteomes" id="UP000530268">
    <property type="component" value="Unassembled WGS sequence"/>
</dbReference>
<dbReference type="AlphaFoldDB" id="A0A7W6H3I4"/>
<accession>A0A7W6H3I4</accession>
<keyword evidence="2" id="KW-1185">Reference proteome</keyword>